<proteinExistence type="predicted"/>
<dbReference type="Pfam" id="PF07690">
    <property type="entry name" value="MFS_1"/>
    <property type="match status" value="1"/>
</dbReference>
<dbReference type="GO" id="GO:0008028">
    <property type="term" value="F:monocarboxylic acid transmembrane transporter activity"/>
    <property type="evidence" value="ECO:0007669"/>
    <property type="project" value="TreeGrafter"/>
</dbReference>
<accession>A0A9Q1HJ67</accession>
<gene>
    <name evidence="2" type="ORF">HOLleu_05682</name>
</gene>
<dbReference type="Proteomes" id="UP001152320">
    <property type="component" value="Chromosome 2"/>
</dbReference>
<feature type="transmembrane region" description="Helical" evidence="1">
    <location>
        <begin position="211"/>
        <end position="231"/>
    </location>
</feature>
<evidence type="ECO:0000313" key="3">
    <source>
        <dbReference type="Proteomes" id="UP001152320"/>
    </source>
</evidence>
<keyword evidence="1" id="KW-0812">Transmembrane</keyword>
<dbReference type="EMBL" id="JAIZAY010000002">
    <property type="protein sequence ID" value="KAJ8046858.1"/>
    <property type="molecule type" value="Genomic_DNA"/>
</dbReference>
<feature type="transmembrane region" description="Helical" evidence="1">
    <location>
        <begin position="237"/>
        <end position="258"/>
    </location>
</feature>
<feature type="transmembrane region" description="Helical" evidence="1">
    <location>
        <begin position="119"/>
        <end position="141"/>
    </location>
</feature>
<name>A0A9Q1HJ67_HOLLE</name>
<dbReference type="InterPro" id="IPR011701">
    <property type="entry name" value="MFS"/>
</dbReference>
<protein>
    <submittedName>
        <fullName evidence="2">Monocarboxylate transporter 8</fullName>
    </submittedName>
</protein>
<organism evidence="2 3">
    <name type="scientific">Holothuria leucospilota</name>
    <name type="common">Black long sea cucumber</name>
    <name type="synonym">Mertensiothuria leucospilota</name>
    <dbReference type="NCBI Taxonomy" id="206669"/>
    <lineage>
        <taxon>Eukaryota</taxon>
        <taxon>Metazoa</taxon>
        <taxon>Echinodermata</taxon>
        <taxon>Eleutherozoa</taxon>
        <taxon>Echinozoa</taxon>
        <taxon>Holothuroidea</taxon>
        <taxon>Aspidochirotacea</taxon>
        <taxon>Aspidochirotida</taxon>
        <taxon>Holothuriidae</taxon>
        <taxon>Holothuria</taxon>
    </lineage>
</organism>
<keyword evidence="1" id="KW-0472">Membrane</keyword>
<keyword evidence="3" id="KW-1185">Reference proteome</keyword>
<comment type="caution">
    <text evidence="2">The sequence shown here is derived from an EMBL/GenBank/DDBJ whole genome shotgun (WGS) entry which is preliminary data.</text>
</comment>
<evidence type="ECO:0000313" key="2">
    <source>
        <dbReference type="EMBL" id="KAJ8046858.1"/>
    </source>
</evidence>
<dbReference type="AlphaFoldDB" id="A0A9Q1HJ67"/>
<evidence type="ECO:0000256" key="1">
    <source>
        <dbReference type="SAM" id="Phobius"/>
    </source>
</evidence>
<sequence>MSSAFALVVAVPASFLISPLRDQPLEQQRNVPRDRREENCKEKKIEVSSISYKVDDFKINATQDEDKNKSSLVEFLKIFRKWRTWLILFAILFPAMSWSVYWVNVISYFESISVPESDIVIYVAIMTTSDLAGRLFVAIFMDRLPKETNILIASHLVLVFVTLAFVLWSIKPVLVVCSAFIGVGRAWYNILPMKAAVDLLGSDDPDQGITLGMLALGLGFAVGTLPAGSIFDATSSYTLAFIFNAVFYLVGAFLLIMLQLKGRKSIRNTEECPNEVSYENKIELET</sequence>
<reference evidence="2" key="1">
    <citation type="submission" date="2021-10" db="EMBL/GenBank/DDBJ databases">
        <title>Tropical sea cucumber genome reveals ecological adaptation and Cuvierian tubules defense mechanism.</title>
        <authorList>
            <person name="Chen T."/>
        </authorList>
    </citation>
    <scope>NUCLEOTIDE SEQUENCE</scope>
    <source>
        <strain evidence="2">Nanhai2018</strain>
        <tissue evidence="2">Muscle</tissue>
    </source>
</reference>
<dbReference type="PANTHER" id="PTHR11360">
    <property type="entry name" value="MONOCARBOXYLATE TRANSPORTER"/>
    <property type="match status" value="1"/>
</dbReference>
<dbReference type="OrthoDB" id="2213137at2759"/>
<feature type="transmembrane region" description="Helical" evidence="1">
    <location>
        <begin position="148"/>
        <end position="167"/>
    </location>
</feature>
<dbReference type="Gene3D" id="1.20.1250.20">
    <property type="entry name" value="MFS general substrate transporter like domains"/>
    <property type="match status" value="1"/>
</dbReference>
<keyword evidence="1" id="KW-1133">Transmembrane helix</keyword>
<dbReference type="InterPro" id="IPR036259">
    <property type="entry name" value="MFS_trans_sf"/>
</dbReference>
<dbReference type="PANTHER" id="PTHR11360:SF172">
    <property type="entry name" value="MAJOR FACILITATOR SUPERFAMILY (MFS) PROFILE DOMAIN-CONTAINING PROTEIN"/>
    <property type="match status" value="1"/>
</dbReference>
<feature type="transmembrane region" description="Helical" evidence="1">
    <location>
        <begin position="85"/>
        <end position="107"/>
    </location>
</feature>
<dbReference type="SUPFAM" id="SSF103473">
    <property type="entry name" value="MFS general substrate transporter"/>
    <property type="match status" value="1"/>
</dbReference>
<dbReference type="InterPro" id="IPR050327">
    <property type="entry name" value="Proton-linked_MCT"/>
</dbReference>